<keyword evidence="3" id="KW-1185">Reference proteome</keyword>
<dbReference type="Proteomes" id="UP000276215">
    <property type="component" value="Unassembled WGS sequence"/>
</dbReference>
<feature type="region of interest" description="Disordered" evidence="1">
    <location>
        <begin position="1"/>
        <end position="50"/>
    </location>
</feature>
<organism evidence="2 3">
    <name type="scientific">Choiromyces venosus 120613-1</name>
    <dbReference type="NCBI Taxonomy" id="1336337"/>
    <lineage>
        <taxon>Eukaryota</taxon>
        <taxon>Fungi</taxon>
        <taxon>Dikarya</taxon>
        <taxon>Ascomycota</taxon>
        <taxon>Pezizomycotina</taxon>
        <taxon>Pezizomycetes</taxon>
        <taxon>Pezizales</taxon>
        <taxon>Tuberaceae</taxon>
        <taxon>Choiromyces</taxon>
    </lineage>
</organism>
<protein>
    <submittedName>
        <fullName evidence="2">Uncharacterized protein</fullName>
    </submittedName>
</protein>
<dbReference type="AlphaFoldDB" id="A0A3N4K6B6"/>
<sequence length="268" mass="29565">MAIRAATLCRPSTSSNSSKPGPTPGISRTGTAYSLTPRSTISSDGSGGGGGGSISASATFAYQAPTAIIPSAYEPPQTTTPLTARKAAENIAAVEDTKPDKSRRFLSTKLWYSNSHYDGKNTVFTFTSSNSTWGTLFNSLTLGLSAPLCRVYFVELLFADRKIEGKEEIRAFLEGLRFVQWGQPTTGEELVRWLERQVVYERRRFGFEKLQGNSFAVYLLTLPRLGGSEPDTYPLRKMAEQRYRVLDCVDSIVMLGGRFHNSVWSLFK</sequence>
<name>A0A3N4K6B6_9PEZI</name>
<evidence type="ECO:0000313" key="3">
    <source>
        <dbReference type="Proteomes" id="UP000276215"/>
    </source>
</evidence>
<evidence type="ECO:0000256" key="1">
    <source>
        <dbReference type="SAM" id="MobiDB-lite"/>
    </source>
</evidence>
<dbReference type="EMBL" id="ML120351">
    <property type="protein sequence ID" value="RPB06094.1"/>
    <property type="molecule type" value="Genomic_DNA"/>
</dbReference>
<evidence type="ECO:0000313" key="2">
    <source>
        <dbReference type="EMBL" id="RPB06094.1"/>
    </source>
</evidence>
<accession>A0A3N4K6B6</accession>
<proteinExistence type="predicted"/>
<reference evidence="2 3" key="1">
    <citation type="journal article" date="2018" name="Nat. Ecol. Evol.">
        <title>Pezizomycetes genomes reveal the molecular basis of ectomycorrhizal truffle lifestyle.</title>
        <authorList>
            <person name="Murat C."/>
            <person name="Payen T."/>
            <person name="Noel B."/>
            <person name="Kuo A."/>
            <person name="Morin E."/>
            <person name="Chen J."/>
            <person name="Kohler A."/>
            <person name="Krizsan K."/>
            <person name="Balestrini R."/>
            <person name="Da Silva C."/>
            <person name="Montanini B."/>
            <person name="Hainaut M."/>
            <person name="Levati E."/>
            <person name="Barry K.W."/>
            <person name="Belfiori B."/>
            <person name="Cichocki N."/>
            <person name="Clum A."/>
            <person name="Dockter R.B."/>
            <person name="Fauchery L."/>
            <person name="Guy J."/>
            <person name="Iotti M."/>
            <person name="Le Tacon F."/>
            <person name="Lindquist E.A."/>
            <person name="Lipzen A."/>
            <person name="Malagnac F."/>
            <person name="Mello A."/>
            <person name="Molinier V."/>
            <person name="Miyauchi S."/>
            <person name="Poulain J."/>
            <person name="Riccioni C."/>
            <person name="Rubini A."/>
            <person name="Sitrit Y."/>
            <person name="Splivallo R."/>
            <person name="Traeger S."/>
            <person name="Wang M."/>
            <person name="Zifcakova L."/>
            <person name="Wipf D."/>
            <person name="Zambonelli A."/>
            <person name="Paolocci F."/>
            <person name="Nowrousian M."/>
            <person name="Ottonello S."/>
            <person name="Baldrian P."/>
            <person name="Spatafora J.W."/>
            <person name="Henrissat B."/>
            <person name="Nagy L.G."/>
            <person name="Aury J.M."/>
            <person name="Wincker P."/>
            <person name="Grigoriev I.V."/>
            <person name="Bonfante P."/>
            <person name="Martin F.M."/>
        </authorList>
    </citation>
    <scope>NUCLEOTIDE SEQUENCE [LARGE SCALE GENOMIC DNA]</scope>
    <source>
        <strain evidence="2 3">120613-1</strain>
    </source>
</reference>
<feature type="compositionally biased region" description="Polar residues" evidence="1">
    <location>
        <begin position="10"/>
        <end position="38"/>
    </location>
</feature>
<gene>
    <name evidence="2" type="ORF">L873DRAFT_1797022</name>
</gene>
<dbReference type="OrthoDB" id="5389357at2759"/>